<sequence>MDPAALAGLCLLLARGQTAQPLLAGVNCPAPATARAATAGGAAAGGLAPLVASPSAREAITRVAFAEAGNQGDSGLAAVVYTILNRVQDGRWGTSVDAVVNARGQFEPVMRAGGDWRRLPASTVAQRARIETILNLALEGRLPDLTNGARFFQNPQIVADRASRGEVSEGLVNFGGTGPSAVIGAHSFYVEARSGAGRGPRAATPTSPPRGPPSSAAWSAAGGAIFVGENRIEAMADTPMAPASSGAGQGPVRATKVADPGRAIFVVGPGLAAGSDQ</sequence>
<dbReference type="Proteomes" id="UP001597216">
    <property type="component" value="Unassembled WGS sequence"/>
</dbReference>
<reference evidence="4" key="1">
    <citation type="journal article" date="2019" name="Int. J. Syst. Evol. Microbiol.">
        <title>The Global Catalogue of Microorganisms (GCM) 10K type strain sequencing project: providing services to taxonomists for standard genome sequencing and annotation.</title>
        <authorList>
            <consortium name="The Broad Institute Genomics Platform"/>
            <consortium name="The Broad Institute Genome Sequencing Center for Infectious Disease"/>
            <person name="Wu L."/>
            <person name="Ma J."/>
        </authorList>
    </citation>
    <scope>NUCLEOTIDE SEQUENCE [LARGE SCALE GENOMIC DNA]</scope>
    <source>
        <strain evidence="4">CCUG 55074</strain>
    </source>
</reference>
<dbReference type="Pfam" id="PF07486">
    <property type="entry name" value="Hydrolase_2"/>
    <property type="match status" value="1"/>
</dbReference>
<evidence type="ECO:0000256" key="1">
    <source>
        <dbReference type="SAM" id="MobiDB-lite"/>
    </source>
</evidence>
<dbReference type="GO" id="GO:0016787">
    <property type="term" value="F:hydrolase activity"/>
    <property type="evidence" value="ECO:0007669"/>
    <property type="project" value="UniProtKB-KW"/>
</dbReference>
<keyword evidence="4" id="KW-1185">Reference proteome</keyword>
<protein>
    <submittedName>
        <fullName evidence="3">Cell wall hydrolase</fullName>
    </submittedName>
</protein>
<evidence type="ECO:0000259" key="2">
    <source>
        <dbReference type="Pfam" id="PF07486"/>
    </source>
</evidence>
<gene>
    <name evidence="3" type="ORF">ACFQ27_17740</name>
</gene>
<comment type="caution">
    <text evidence="3">The sequence shown here is derived from an EMBL/GenBank/DDBJ whole genome shotgun (WGS) entry which is preliminary data.</text>
</comment>
<accession>A0ABW3T7R2</accession>
<dbReference type="Gene3D" id="1.10.10.2520">
    <property type="entry name" value="Cell wall hydrolase SleB, domain 1"/>
    <property type="match status" value="1"/>
</dbReference>
<keyword evidence="3" id="KW-0378">Hydrolase</keyword>
<name>A0ABW3T7R2_9CAUL</name>
<proteinExistence type="predicted"/>
<evidence type="ECO:0000313" key="4">
    <source>
        <dbReference type="Proteomes" id="UP001597216"/>
    </source>
</evidence>
<dbReference type="RefSeq" id="WP_377354527.1">
    <property type="nucleotide sequence ID" value="NZ_JBHTLQ010000057.1"/>
</dbReference>
<feature type="region of interest" description="Disordered" evidence="1">
    <location>
        <begin position="195"/>
        <end position="218"/>
    </location>
</feature>
<dbReference type="EMBL" id="JBHTLQ010000057">
    <property type="protein sequence ID" value="MFD1192436.1"/>
    <property type="molecule type" value="Genomic_DNA"/>
</dbReference>
<organism evidence="3 4">
    <name type="scientific">Phenylobacterium conjunctum</name>
    <dbReference type="NCBI Taxonomy" id="1298959"/>
    <lineage>
        <taxon>Bacteria</taxon>
        <taxon>Pseudomonadati</taxon>
        <taxon>Pseudomonadota</taxon>
        <taxon>Alphaproteobacteria</taxon>
        <taxon>Caulobacterales</taxon>
        <taxon>Caulobacteraceae</taxon>
        <taxon>Phenylobacterium</taxon>
    </lineage>
</organism>
<dbReference type="InterPro" id="IPR011105">
    <property type="entry name" value="Cell_wall_hydrolase_SleB"/>
</dbReference>
<feature type="domain" description="Cell wall hydrolase SleB" evidence="2">
    <location>
        <begin position="71"/>
        <end position="159"/>
    </location>
</feature>
<feature type="compositionally biased region" description="Low complexity" evidence="1">
    <location>
        <begin position="195"/>
        <end position="205"/>
    </location>
</feature>
<evidence type="ECO:0000313" key="3">
    <source>
        <dbReference type="EMBL" id="MFD1192436.1"/>
    </source>
</evidence>
<dbReference type="InterPro" id="IPR042047">
    <property type="entry name" value="SleB_dom1"/>
</dbReference>